<keyword evidence="38" id="KW-1185">Reference proteome</keyword>
<dbReference type="InterPro" id="IPR041694">
    <property type="entry name" value="ADH_N_2"/>
</dbReference>
<dbReference type="EMBL" id="LRGB01001361">
    <property type="protein sequence ID" value="KZS12747.1"/>
    <property type="molecule type" value="Genomic_DNA"/>
</dbReference>
<dbReference type="PANTHER" id="PTHR43205">
    <property type="entry name" value="PROSTAGLANDIN REDUCTASE"/>
    <property type="match status" value="1"/>
</dbReference>
<keyword evidence="9" id="KW-0597">Phosphoprotein</keyword>
<dbReference type="STRING" id="35525.A0A0P4XMF8"/>
<name>A0A0P4XMF8_9CRUS</name>
<comment type="catalytic activity">
    <reaction evidence="20">
        <text>octanal + NADP(+) = (2E)-octenal + NADPH + H(+)</text>
        <dbReference type="Rhea" id="RHEA:50780"/>
        <dbReference type="ChEBI" id="CHEBI:15378"/>
        <dbReference type="ChEBI" id="CHEBI:17935"/>
        <dbReference type="ChEBI" id="CHEBI:57783"/>
        <dbReference type="ChEBI" id="CHEBI:58349"/>
        <dbReference type="ChEBI" id="CHEBI:61748"/>
    </reaction>
    <physiologicalReaction direction="right-to-left" evidence="20">
        <dbReference type="Rhea" id="RHEA:50782"/>
    </physiologicalReaction>
</comment>
<evidence type="ECO:0000259" key="35">
    <source>
        <dbReference type="SMART" id="SM00829"/>
    </source>
</evidence>
<dbReference type="GO" id="GO:0032440">
    <property type="term" value="F:2-alkenal reductase [NAD(P)H] activity"/>
    <property type="evidence" value="ECO:0007669"/>
    <property type="project" value="UniProtKB-EC"/>
</dbReference>
<comment type="catalytic activity">
    <reaction evidence="33">
        <text>an n-alkanal + NADP(+) = an alk-2-enal + NADPH + H(+)</text>
        <dbReference type="Rhea" id="RHEA:13737"/>
        <dbReference type="ChEBI" id="CHEBI:12834"/>
        <dbReference type="ChEBI" id="CHEBI:13757"/>
        <dbReference type="ChEBI" id="CHEBI:15378"/>
        <dbReference type="ChEBI" id="CHEBI:57783"/>
        <dbReference type="ChEBI" id="CHEBI:58349"/>
        <dbReference type="EC" id="1.3.1.74"/>
    </reaction>
    <physiologicalReaction direction="right-to-left" evidence="33">
        <dbReference type="Rhea" id="RHEA:13739"/>
    </physiologicalReaction>
</comment>
<comment type="catalytic activity">
    <reaction evidence="29">
        <text>20-hydroxy-leukotriene B4 + NADP(+) = 12-oxo-20-hydroxy-leukotriene B4 + NADPH + H(+)</text>
        <dbReference type="Rhea" id="RHEA:51208"/>
        <dbReference type="ChEBI" id="CHEBI:15378"/>
        <dbReference type="ChEBI" id="CHEBI:57460"/>
        <dbReference type="ChEBI" id="CHEBI:57783"/>
        <dbReference type="ChEBI" id="CHEBI:58349"/>
        <dbReference type="ChEBI" id="CHEBI:133346"/>
    </reaction>
    <physiologicalReaction direction="left-to-right" evidence="29">
        <dbReference type="Rhea" id="RHEA:51209"/>
    </physiologicalReaction>
</comment>
<evidence type="ECO:0000256" key="30">
    <source>
        <dbReference type="ARBA" id="ARBA00048953"/>
    </source>
</evidence>
<dbReference type="SMART" id="SM00829">
    <property type="entry name" value="PKS_ER"/>
    <property type="match status" value="1"/>
</dbReference>
<dbReference type="InterPro" id="IPR045010">
    <property type="entry name" value="MDR_fam"/>
</dbReference>
<dbReference type="InterPro" id="IPR014190">
    <property type="entry name" value="PTGR1"/>
</dbReference>
<keyword evidence="12" id="KW-0007">Acetylation</keyword>
<evidence type="ECO:0000256" key="22">
    <source>
        <dbReference type="ARBA" id="ARBA00047742"/>
    </source>
</evidence>
<comment type="subunit">
    <text evidence="3">Monomer or homodimer.</text>
</comment>
<comment type="catalytic activity">
    <reaction evidence="23">
        <text>leukotriene B4 + NADP(+) = 12-oxo-leukotriene B4 + NADPH + H(+)</text>
        <dbReference type="Rhea" id="RHEA:50608"/>
        <dbReference type="ChEBI" id="CHEBI:15378"/>
        <dbReference type="ChEBI" id="CHEBI:57461"/>
        <dbReference type="ChEBI" id="CHEBI:57783"/>
        <dbReference type="ChEBI" id="CHEBI:58349"/>
        <dbReference type="ChEBI" id="CHEBI:133309"/>
    </reaction>
    <physiologicalReaction direction="left-to-right" evidence="23">
        <dbReference type="Rhea" id="RHEA:50609"/>
    </physiologicalReaction>
</comment>
<comment type="catalytic activity">
    <reaction evidence="34">
        <text>hexanal + NADP(+) = (E)-hex-2-enal + NADPH + H(+)</text>
        <dbReference type="Rhea" id="RHEA:50776"/>
        <dbReference type="ChEBI" id="CHEBI:15378"/>
        <dbReference type="ChEBI" id="CHEBI:28913"/>
        <dbReference type="ChEBI" id="CHEBI:57783"/>
        <dbReference type="ChEBI" id="CHEBI:58349"/>
        <dbReference type="ChEBI" id="CHEBI:88528"/>
    </reaction>
    <physiologicalReaction direction="right-to-left" evidence="34">
        <dbReference type="Rhea" id="RHEA:50778"/>
    </physiologicalReaction>
</comment>
<evidence type="ECO:0000256" key="25">
    <source>
        <dbReference type="ARBA" id="ARBA00047903"/>
    </source>
</evidence>
<comment type="catalytic activity">
    <reaction evidence="32">
        <text>13,14-dihydro-15-oxo-prostaglandin E1 + NADP(+) = 15-oxoprostaglandin E1 + NADPH + H(+)</text>
        <dbReference type="Rhea" id="RHEA:50584"/>
        <dbReference type="ChEBI" id="CHEBI:15378"/>
        <dbReference type="ChEBI" id="CHEBI:57401"/>
        <dbReference type="ChEBI" id="CHEBI:57783"/>
        <dbReference type="ChEBI" id="CHEBI:58349"/>
        <dbReference type="ChEBI" id="CHEBI:133408"/>
    </reaction>
    <physiologicalReaction direction="right-to-left" evidence="32">
        <dbReference type="Rhea" id="RHEA:50586"/>
    </physiologicalReaction>
</comment>
<feature type="domain" description="Enoyl reductase (ER)" evidence="35">
    <location>
        <begin position="92"/>
        <end position="409"/>
    </location>
</feature>
<evidence type="ECO:0000256" key="16">
    <source>
        <dbReference type="ARBA" id="ARBA00031851"/>
    </source>
</evidence>
<dbReference type="FunFam" id="3.40.50.720:FF:000121">
    <property type="entry name" value="Prostaglandin reductase 2"/>
    <property type="match status" value="1"/>
</dbReference>
<evidence type="ECO:0000256" key="27">
    <source>
        <dbReference type="ARBA" id="ARBA00048290"/>
    </source>
</evidence>
<evidence type="ECO:0000256" key="33">
    <source>
        <dbReference type="ARBA" id="ARBA00049179"/>
    </source>
</evidence>
<comment type="catalytic activity">
    <reaction evidence="25">
        <text>dodecanal + NADP(+) = (2E)-dodecenal + NADPH + H(+)</text>
        <dbReference type="Rhea" id="RHEA:50784"/>
        <dbReference type="ChEBI" id="CHEBI:15378"/>
        <dbReference type="ChEBI" id="CHEBI:27836"/>
        <dbReference type="ChEBI" id="CHEBI:57783"/>
        <dbReference type="ChEBI" id="CHEBI:58349"/>
        <dbReference type="ChEBI" id="CHEBI:133741"/>
    </reaction>
    <physiologicalReaction direction="right-to-left" evidence="25">
        <dbReference type="Rhea" id="RHEA:50786"/>
    </physiologicalReaction>
</comment>
<dbReference type="OrthoDB" id="809632at2759"/>
<comment type="subcellular location">
    <subcellularLocation>
        <location evidence="1">Cytoplasm</location>
    </subcellularLocation>
</comment>
<comment type="catalytic activity">
    <reaction evidence="31">
        <text>(5S,12S)-dihydroxy-(6E,10E,12E,14Z)-eicosatetraenoate + NADP(+) = 12-oxo-(5S)-hydroxy-(6E,8E,10E,14Z)-eicosatetraenoate + NADPH + H(+)</text>
        <dbReference type="Rhea" id="RHEA:51212"/>
        <dbReference type="ChEBI" id="CHEBI:15378"/>
        <dbReference type="ChEBI" id="CHEBI:57783"/>
        <dbReference type="ChEBI" id="CHEBI:58349"/>
        <dbReference type="ChEBI" id="CHEBI:133974"/>
        <dbReference type="ChEBI" id="CHEBI:133975"/>
    </reaction>
    <physiologicalReaction direction="left-to-right" evidence="31">
        <dbReference type="Rhea" id="RHEA:51213"/>
    </physiologicalReaction>
</comment>
<organism evidence="36">
    <name type="scientific">Daphnia magna</name>
    <dbReference type="NCBI Taxonomy" id="35525"/>
    <lineage>
        <taxon>Eukaryota</taxon>
        <taxon>Metazoa</taxon>
        <taxon>Ecdysozoa</taxon>
        <taxon>Arthropoda</taxon>
        <taxon>Crustacea</taxon>
        <taxon>Branchiopoda</taxon>
        <taxon>Diplostraca</taxon>
        <taxon>Cladocera</taxon>
        <taxon>Anomopoda</taxon>
        <taxon>Daphniidae</taxon>
        <taxon>Daphnia</taxon>
    </lineage>
</organism>
<keyword evidence="11" id="KW-0521">NADP</keyword>
<evidence type="ECO:0000256" key="4">
    <source>
        <dbReference type="ARBA" id="ARBA00011981"/>
    </source>
</evidence>
<evidence type="ECO:0000256" key="23">
    <source>
        <dbReference type="ARBA" id="ARBA00047871"/>
    </source>
</evidence>
<dbReference type="Pfam" id="PF00107">
    <property type="entry name" value="ADH_zinc_N"/>
    <property type="match status" value="1"/>
</dbReference>
<comment type="similarity">
    <text evidence="2">Belongs to the NADP-dependent oxidoreductase L4BD family.</text>
</comment>
<comment type="catalytic activity">
    <reaction evidence="22">
        <text>pentan-2-one + NADP(+) = (E)-pent-3-en-2-one + NADPH + H(+)</text>
        <dbReference type="Rhea" id="RHEA:50788"/>
        <dbReference type="ChEBI" id="CHEBI:15378"/>
        <dbReference type="ChEBI" id="CHEBI:16472"/>
        <dbReference type="ChEBI" id="CHEBI:57783"/>
        <dbReference type="ChEBI" id="CHEBI:58349"/>
        <dbReference type="ChEBI" id="CHEBI:145276"/>
    </reaction>
    <physiologicalReaction direction="right-to-left" evidence="22">
        <dbReference type="Rhea" id="RHEA:50790"/>
    </physiologicalReaction>
</comment>
<evidence type="ECO:0000313" key="37">
    <source>
        <dbReference type="EMBL" id="KZS12747.1"/>
    </source>
</evidence>
<evidence type="ECO:0000256" key="12">
    <source>
        <dbReference type="ARBA" id="ARBA00022990"/>
    </source>
</evidence>
<evidence type="ECO:0000256" key="17">
    <source>
        <dbReference type="ARBA" id="ARBA00032255"/>
    </source>
</evidence>
<accession>A0A0P4XMF8</accession>
<evidence type="ECO:0000256" key="13">
    <source>
        <dbReference type="ARBA" id="ARBA00023002"/>
    </source>
</evidence>
<dbReference type="EC" id="1.3.1.48" evidence="4"/>
<sequence length="411" mass="45361">MAIRLYTFSANSRLVHSSSNGCICCSYLTFLPPSWYISSFTSNKMHRRVSLLVYDTCRWILPSTCHSVGFHSTTMKEAISAKKFVFTKRFQGLPQLDNFSLEKEELPELKPGDVLCEALYLSVDPYMRPYSLSWPLGTTMKGGQVSKVIESKNEKFPVGSLLVGYFGWRTHTVVNPDVRSKDFMEQITVLPNLGTLCPSVGLGAVGMPGNSAYFGFLEICKPKHGDVVVVSGAAGAVGSLVGQIAKIKGCHVIGFAGSDEKVKWLTDELGFDNAYNYKTCDWKSSLKEGAPNGVDCYFDNVGGQLSVAVRSHMNDFGRISVCGAISLYNDTVPTLVPCVEPAMVFKQLRMEGFLVHRWTHRFLEGMGQMSTWIQEGKIKIKETHTNGFENMPAAFIDMLKGGNFGKAIVKA</sequence>
<comment type="catalytic activity">
    <reaction evidence="28">
        <text>4-hydroxynonanal + NADP(+) = (E)-4-hydroxynon-2-enal + NADPH + H(+)</text>
        <dbReference type="Rhea" id="RHEA:64736"/>
        <dbReference type="ChEBI" id="CHEBI:15378"/>
        <dbReference type="ChEBI" id="CHEBI:57783"/>
        <dbReference type="ChEBI" id="CHEBI:58349"/>
        <dbReference type="ChEBI" id="CHEBI:58968"/>
        <dbReference type="ChEBI" id="CHEBI:156112"/>
    </reaction>
    <physiologicalReaction direction="right-to-left" evidence="28">
        <dbReference type="Rhea" id="RHEA:64738"/>
    </physiologicalReaction>
</comment>
<dbReference type="GO" id="GO:0005737">
    <property type="term" value="C:cytoplasm"/>
    <property type="evidence" value="ECO:0007669"/>
    <property type="project" value="UniProtKB-SubCell"/>
</dbReference>
<evidence type="ECO:0000256" key="7">
    <source>
        <dbReference type="ARBA" id="ARBA00022490"/>
    </source>
</evidence>
<reference evidence="36" key="1">
    <citation type="submission" date="2015-10" db="EMBL/GenBank/DDBJ databases">
        <title>Daphnia magna gene sets from two clonal populations assembled and annotated with EvidentialGene.</title>
        <authorList>
            <person name="Gilbert D."/>
            <person name="Podicheti R."/>
            <person name="Orsini L."/>
            <person name="Colbourne J."/>
            <person name="Pfrender M."/>
        </authorList>
    </citation>
    <scope>NUCLEOTIDE SEQUENCE</scope>
</reference>
<comment type="catalytic activity">
    <reaction evidence="30">
        <text>6-trans-leukotriene B4 + NADP(+) = 12-oxo-(5S)-hydroxy-(6E,8E,10E,14Z)-eicosatetraenoate + NADPH + H(+)</text>
        <dbReference type="Rhea" id="RHEA:51204"/>
        <dbReference type="ChEBI" id="CHEBI:15378"/>
        <dbReference type="ChEBI" id="CHEBI:57783"/>
        <dbReference type="ChEBI" id="CHEBI:58349"/>
        <dbReference type="ChEBI" id="CHEBI:90723"/>
        <dbReference type="ChEBI" id="CHEBI:133974"/>
    </reaction>
    <physiologicalReaction direction="left-to-right" evidence="30">
        <dbReference type="Rhea" id="RHEA:51205"/>
    </physiologicalReaction>
</comment>
<evidence type="ECO:0000256" key="14">
    <source>
        <dbReference type="ARBA" id="ARBA00023098"/>
    </source>
</evidence>
<dbReference type="InterPro" id="IPR036291">
    <property type="entry name" value="NAD(P)-bd_dom_sf"/>
</dbReference>
<evidence type="ECO:0000256" key="5">
    <source>
        <dbReference type="ARBA" id="ARBA00012410"/>
    </source>
</evidence>
<evidence type="ECO:0000256" key="6">
    <source>
        <dbReference type="ARBA" id="ARBA00020651"/>
    </source>
</evidence>
<proteinExistence type="inferred from homology"/>
<dbReference type="SMR" id="A0A0P4XMF8"/>
<keyword evidence="15" id="KW-0379">Hydroxylation</keyword>
<dbReference type="Gene3D" id="3.40.50.720">
    <property type="entry name" value="NAD(P)-binding Rossmann-like Domain"/>
    <property type="match status" value="1"/>
</dbReference>
<evidence type="ECO:0000256" key="21">
    <source>
        <dbReference type="ARBA" id="ARBA00047617"/>
    </source>
</evidence>
<dbReference type="InterPro" id="IPR013149">
    <property type="entry name" value="ADH-like_C"/>
</dbReference>
<comment type="catalytic activity">
    <reaction evidence="26">
        <text>nonan-2-one + NADP(+) = (3E)-nonen-2-one + NADPH + H(+)</text>
        <dbReference type="Rhea" id="RHEA:50616"/>
        <dbReference type="ChEBI" id="CHEBI:15378"/>
        <dbReference type="ChEBI" id="CHEBI:57783"/>
        <dbReference type="ChEBI" id="CHEBI:58349"/>
        <dbReference type="ChEBI" id="CHEBI:77927"/>
        <dbReference type="ChEBI" id="CHEBI:133457"/>
    </reaction>
    <physiologicalReaction direction="right-to-left" evidence="26">
        <dbReference type="Rhea" id="RHEA:50618"/>
    </physiologicalReaction>
</comment>
<evidence type="ECO:0000313" key="36">
    <source>
        <dbReference type="EMBL" id="JAI82557.1"/>
    </source>
</evidence>
<comment type="catalytic activity">
    <reaction evidence="21">
        <text>decanal + NADP(+) = (2E)-decenal + NADPH + H(+)</text>
        <dbReference type="Rhea" id="RHEA:50612"/>
        <dbReference type="ChEBI" id="CHEBI:15378"/>
        <dbReference type="ChEBI" id="CHEBI:31457"/>
        <dbReference type="ChEBI" id="CHEBI:57783"/>
        <dbReference type="ChEBI" id="CHEBI:58349"/>
        <dbReference type="ChEBI" id="CHEBI:133455"/>
    </reaction>
    <physiologicalReaction direction="right-to-left" evidence="21">
        <dbReference type="Rhea" id="RHEA:50614"/>
    </physiologicalReaction>
</comment>
<evidence type="ECO:0000256" key="34">
    <source>
        <dbReference type="ARBA" id="ARBA00049368"/>
    </source>
</evidence>
<evidence type="ECO:0000256" key="19">
    <source>
        <dbReference type="ARBA" id="ARBA00033119"/>
    </source>
</evidence>
<keyword evidence="13" id="KW-0560">Oxidoreductase</keyword>
<dbReference type="Gene3D" id="3.90.180.10">
    <property type="entry name" value="Medium-chain alcohol dehydrogenases, catalytic domain"/>
    <property type="match status" value="1"/>
</dbReference>
<evidence type="ECO:0000256" key="9">
    <source>
        <dbReference type="ARBA" id="ARBA00022553"/>
    </source>
</evidence>
<evidence type="ECO:0000256" key="3">
    <source>
        <dbReference type="ARBA" id="ARBA00011852"/>
    </source>
</evidence>
<evidence type="ECO:0000256" key="1">
    <source>
        <dbReference type="ARBA" id="ARBA00004496"/>
    </source>
</evidence>
<evidence type="ECO:0000256" key="26">
    <source>
        <dbReference type="ARBA" id="ARBA00048066"/>
    </source>
</evidence>
<evidence type="ECO:0000256" key="29">
    <source>
        <dbReference type="ARBA" id="ARBA00048591"/>
    </source>
</evidence>
<dbReference type="PANTHER" id="PTHR43205:SF7">
    <property type="entry name" value="PROSTAGLANDIN REDUCTASE 1"/>
    <property type="match status" value="1"/>
</dbReference>
<evidence type="ECO:0000256" key="2">
    <source>
        <dbReference type="ARBA" id="ARBA00010460"/>
    </source>
</evidence>
<gene>
    <name evidence="37" type="ORF">APZ42_022908</name>
</gene>
<evidence type="ECO:0000256" key="10">
    <source>
        <dbReference type="ARBA" id="ARBA00022832"/>
    </source>
</evidence>
<evidence type="ECO:0000256" key="28">
    <source>
        <dbReference type="ARBA" id="ARBA00048387"/>
    </source>
</evidence>
<keyword evidence="14" id="KW-0443">Lipid metabolism</keyword>
<dbReference type="InterPro" id="IPR011032">
    <property type="entry name" value="GroES-like_sf"/>
</dbReference>
<evidence type="ECO:0000256" key="15">
    <source>
        <dbReference type="ARBA" id="ARBA00023278"/>
    </source>
</evidence>
<dbReference type="SUPFAM" id="SSF51735">
    <property type="entry name" value="NAD(P)-binding Rossmann-fold domains"/>
    <property type="match status" value="1"/>
</dbReference>
<dbReference type="Pfam" id="PF16884">
    <property type="entry name" value="ADH_N_2"/>
    <property type="match status" value="1"/>
</dbReference>
<dbReference type="SUPFAM" id="SSF50129">
    <property type="entry name" value="GroES-like"/>
    <property type="match status" value="2"/>
</dbReference>
<protein>
    <recommendedName>
        <fullName evidence="6">Prostaglandin reductase 1</fullName>
        <ecNumber evidence="4">1.3.1.48</ecNumber>
        <ecNumber evidence="5">1.3.1.74</ecNumber>
    </recommendedName>
    <alternativeName>
        <fullName evidence="19">15-oxoprostaglandin 13-reductase</fullName>
    </alternativeName>
    <alternativeName>
        <fullName evidence="17">Dithiolethione-inducible gene 1 protein</fullName>
    </alternativeName>
    <alternativeName>
        <fullName evidence="16">Leukotriene B4 12-hydroxydehydrogenase</fullName>
    </alternativeName>
    <alternativeName>
        <fullName evidence="18">NAD(P)H-dependent alkenal/one oxidoreductase</fullName>
    </alternativeName>
</protein>
<evidence type="ECO:0000256" key="18">
    <source>
        <dbReference type="ARBA" id="ARBA00032297"/>
    </source>
</evidence>
<keyword evidence="10" id="KW-0276">Fatty acid metabolism</keyword>
<evidence type="ECO:0000256" key="8">
    <source>
        <dbReference type="ARBA" id="ARBA00022501"/>
    </source>
</evidence>
<evidence type="ECO:0000256" key="24">
    <source>
        <dbReference type="ARBA" id="ARBA00047878"/>
    </source>
</evidence>
<dbReference type="EMBL" id="GDIP01240844">
    <property type="protein sequence ID" value="JAI82557.1"/>
    <property type="molecule type" value="Transcribed_RNA"/>
</dbReference>
<dbReference type="CDD" id="cd08294">
    <property type="entry name" value="leukotriene_B4_DH_like"/>
    <property type="match status" value="1"/>
</dbReference>
<dbReference type="GO" id="GO:0047522">
    <property type="term" value="F:15-oxoprostaglandin 13-reductase [NAD(P)+] activity"/>
    <property type="evidence" value="ECO:0007669"/>
    <property type="project" value="UniProtKB-EC"/>
</dbReference>
<reference evidence="36" key="2">
    <citation type="submission" date="2015-10" db="EMBL/GenBank/DDBJ databases">
        <authorList>
            <person name="Gilbert D.G."/>
        </authorList>
    </citation>
    <scope>NUCLEOTIDE SEQUENCE</scope>
</reference>
<evidence type="ECO:0000256" key="31">
    <source>
        <dbReference type="ARBA" id="ARBA00049068"/>
    </source>
</evidence>
<dbReference type="AlphaFoldDB" id="A0A0P4XMF8"/>
<evidence type="ECO:0000256" key="11">
    <source>
        <dbReference type="ARBA" id="ARBA00022857"/>
    </source>
</evidence>
<dbReference type="GO" id="GO:0006693">
    <property type="term" value="P:prostaglandin metabolic process"/>
    <property type="evidence" value="ECO:0007669"/>
    <property type="project" value="UniProtKB-KW"/>
</dbReference>
<dbReference type="Proteomes" id="UP000076858">
    <property type="component" value="Unassembled WGS sequence"/>
</dbReference>
<comment type="catalytic activity">
    <reaction evidence="24">
        <text>13,14-dihydro-15-oxo-prostaglandin F1alpha + NADP(+) = 15-oxoprostaglandin F1alpha + NADPH + H(+)</text>
        <dbReference type="Rhea" id="RHEA:50592"/>
        <dbReference type="ChEBI" id="CHEBI:15378"/>
        <dbReference type="ChEBI" id="CHEBI:57783"/>
        <dbReference type="ChEBI" id="CHEBI:58349"/>
        <dbReference type="ChEBI" id="CHEBI:79072"/>
        <dbReference type="ChEBI" id="CHEBI:133411"/>
    </reaction>
    <physiologicalReaction direction="right-to-left" evidence="24">
        <dbReference type="Rhea" id="RHEA:50594"/>
    </physiologicalReaction>
</comment>
<evidence type="ECO:0000256" key="20">
    <source>
        <dbReference type="ARBA" id="ARBA00047461"/>
    </source>
</evidence>
<reference evidence="37 38" key="3">
    <citation type="submission" date="2016-03" db="EMBL/GenBank/DDBJ databases">
        <title>EvidentialGene: Evidence-directed Construction of Genes on Genomes.</title>
        <authorList>
            <person name="Gilbert D.G."/>
            <person name="Choi J.-H."/>
            <person name="Mockaitis K."/>
            <person name="Colbourne J."/>
            <person name="Pfrender M."/>
        </authorList>
    </citation>
    <scope>NUCLEOTIDE SEQUENCE [LARGE SCALE GENOMIC DNA]</scope>
    <source>
        <strain evidence="37 38">Xinb3</strain>
        <tissue evidence="37">Complete organism</tissue>
    </source>
</reference>
<evidence type="ECO:0000256" key="32">
    <source>
        <dbReference type="ARBA" id="ARBA00049070"/>
    </source>
</evidence>
<evidence type="ECO:0000313" key="38">
    <source>
        <dbReference type="Proteomes" id="UP000076858"/>
    </source>
</evidence>
<comment type="catalytic activity">
    <reaction evidence="27">
        <text>13,14-dihydro-15-oxo-PGF2alpha + NADP(+) = 15-oxoprostaglandin F2alpha + NADPH + H(+)</text>
        <dbReference type="Rhea" id="RHEA:50588"/>
        <dbReference type="ChEBI" id="CHEBI:15378"/>
        <dbReference type="ChEBI" id="CHEBI:57783"/>
        <dbReference type="ChEBI" id="CHEBI:58349"/>
        <dbReference type="ChEBI" id="CHEBI:133374"/>
        <dbReference type="ChEBI" id="CHEBI:133409"/>
    </reaction>
    <physiologicalReaction direction="right-to-left" evidence="27">
        <dbReference type="Rhea" id="RHEA:50590"/>
    </physiologicalReaction>
</comment>
<keyword evidence="7" id="KW-0963">Cytoplasm</keyword>
<dbReference type="EC" id="1.3.1.74" evidence="5"/>
<dbReference type="InterPro" id="IPR020843">
    <property type="entry name" value="ER"/>
</dbReference>
<keyword evidence="8" id="KW-0644">Prostaglandin metabolism</keyword>